<evidence type="ECO:0000256" key="6">
    <source>
        <dbReference type="ARBA" id="ARBA00022918"/>
    </source>
</evidence>
<gene>
    <name evidence="10" type="ORF">PC110_g7144</name>
</gene>
<evidence type="ECO:0000313" key="10">
    <source>
        <dbReference type="EMBL" id="RAW36593.1"/>
    </source>
</evidence>
<evidence type="ECO:0000259" key="9">
    <source>
        <dbReference type="Pfam" id="PF17921"/>
    </source>
</evidence>
<evidence type="ECO:0000259" key="8">
    <source>
        <dbReference type="Pfam" id="PF17917"/>
    </source>
</evidence>
<feature type="domain" description="Integrase zinc-binding" evidence="9">
    <location>
        <begin position="264"/>
        <end position="318"/>
    </location>
</feature>
<dbReference type="PANTHER" id="PTHR37984">
    <property type="entry name" value="PROTEIN CBG26694"/>
    <property type="match status" value="1"/>
</dbReference>
<dbReference type="Pfam" id="PF17921">
    <property type="entry name" value="Integrase_H2C2"/>
    <property type="match status" value="1"/>
</dbReference>
<dbReference type="GO" id="GO:0016787">
    <property type="term" value="F:hydrolase activity"/>
    <property type="evidence" value="ECO:0007669"/>
    <property type="project" value="UniProtKB-KW"/>
</dbReference>
<accession>A0A329SIE2</accession>
<proteinExistence type="predicted"/>
<evidence type="ECO:0000256" key="3">
    <source>
        <dbReference type="ARBA" id="ARBA00022722"/>
    </source>
</evidence>
<dbReference type="PANTHER" id="PTHR37984:SF5">
    <property type="entry name" value="PROTEIN NYNRIN-LIKE"/>
    <property type="match status" value="1"/>
</dbReference>
<name>A0A329SIE2_9STRA</name>
<evidence type="ECO:0008006" key="12">
    <source>
        <dbReference type="Google" id="ProtNLM"/>
    </source>
</evidence>
<organism evidence="10 11">
    <name type="scientific">Phytophthora cactorum</name>
    <dbReference type="NCBI Taxonomy" id="29920"/>
    <lineage>
        <taxon>Eukaryota</taxon>
        <taxon>Sar</taxon>
        <taxon>Stramenopiles</taxon>
        <taxon>Oomycota</taxon>
        <taxon>Peronosporomycetes</taxon>
        <taxon>Peronosporales</taxon>
        <taxon>Peronosporaceae</taxon>
        <taxon>Phytophthora</taxon>
    </lineage>
</organism>
<dbReference type="Pfam" id="PF17917">
    <property type="entry name" value="RT_RNaseH"/>
    <property type="match status" value="1"/>
</dbReference>
<dbReference type="InterPro" id="IPR043502">
    <property type="entry name" value="DNA/RNA_pol_sf"/>
</dbReference>
<feature type="domain" description="Reverse transcriptase RNase H-like" evidence="8">
    <location>
        <begin position="19"/>
        <end position="133"/>
    </location>
</feature>
<dbReference type="InterPro" id="IPR041588">
    <property type="entry name" value="Integrase_H2C2"/>
</dbReference>
<dbReference type="OrthoDB" id="94313at2759"/>
<keyword evidence="3" id="KW-0540">Nuclease</keyword>
<keyword evidence="4" id="KW-0255">Endonuclease</keyword>
<protein>
    <recommendedName>
        <fullName evidence="12">Reverse transcriptase RNase H-like domain-containing protein</fullName>
    </recommendedName>
</protein>
<evidence type="ECO:0000256" key="4">
    <source>
        <dbReference type="ARBA" id="ARBA00022759"/>
    </source>
</evidence>
<dbReference type="EMBL" id="MJFZ01000134">
    <property type="protein sequence ID" value="RAW36593.1"/>
    <property type="molecule type" value="Genomic_DNA"/>
</dbReference>
<dbReference type="GO" id="GO:0003964">
    <property type="term" value="F:RNA-directed DNA polymerase activity"/>
    <property type="evidence" value="ECO:0007669"/>
    <property type="project" value="UniProtKB-KW"/>
</dbReference>
<dbReference type="InterPro" id="IPR050951">
    <property type="entry name" value="Retrovirus_Pol_polyprotein"/>
</dbReference>
<keyword evidence="2" id="KW-0548">Nucleotidyltransferase</keyword>
<dbReference type="VEuPathDB" id="FungiDB:PC110_g7144"/>
<dbReference type="InterPro" id="IPR041373">
    <property type="entry name" value="RT_RNaseH"/>
</dbReference>
<dbReference type="Proteomes" id="UP000251314">
    <property type="component" value="Unassembled WGS sequence"/>
</dbReference>
<reference evidence="10 11" key="1">
    <citation type="submission" date="2018-01" db="EMBL/GenBank/DDBJ databases">
        <title>Draft genome of the strawberry crown rot pathogen Phytophthora cactorum.</title>
        <authorList>
            <person name="Armitage A.D."/>
            <person name="Lysoe E."/>
            <person name="Nellist C.F."/>
            <person name="Harrison R.J."/>
            <person name="Brurberg M.B."/>
        </authorList>
    </citation>
    <scope>NUCLEOTIDE SEQUENCE [LARGE SCALE GENOMIC DNA]</scope>
    <source>
        <strain evidence="10 11">10300</strain>
    </source>
</reference>
<evidence type="ECO:0000256" key="1">
    <source>
        <dbReference type="ARBA" id="ARBA00022679"/>
    </source>
</evidence>
<evidence type="ECO:0000256" key="7">
    <source>
        <dbReference type="SAM" id="MobiDB-lite"/>
    </source>
</evidence>
<dbReference type="Gene3D" id="1.10.340.70">
    <property type="match status" value="1"/>
</dbReference>
<keyword evidence="1" id="KW-0808">Transferase</keyword>
<dbReference type="GO" id="GO:0004519">
    <property type="term" value="F:endonuclease activity"/>
    <property type="evidence" value="ECO:0007669"/>
    <property type="project" value="UniProtKB-KW"/>
</dbReference>
<dbReference type="SUPFAM" id="SSF56672">
    <property type="entry name" value="DNA/RNA polymerases"/>
    <property type="match status" value="1"/>
</dbReference>
<keyword evidence="5" id="KW-0378">Hydrolase</keyword>
<comment type="caution">
    <text evidence="10">The sequence shown here is derived from an EMBL/GenBank/DDBJ whole genome shotgun (WGS) entry which is preliminary data.</text>
</comment>
<keyword evidence="6" id="KW-0695">RNA-directed DNA polymerase</keyword>
<keyword evidence="11" id="KW-1185">Reference proteome</keyword>
<evidence type="ECO:0000256" key="2">
    <source>
        <dbReference type="ARBA" id="ARBA00022695"/>
    </source>
</evidence>
<sequence>MKQLLSTSASLAFPKEGATLCLLTDASDAGWSVIISQVAQWQPHKAVHEQQYELLTCLSGTFTGSQCNWSITEKEAYPIVCACDKLSYLLLRPGGLQLYCDHRNLIYVFAPGKEVKKHIRGKLLRWSTKLMEYRYEVEHLDGNSNVWADMVSRWAGNHDPSVRLNMMQLRKRTRQETEDPGQRPKRRRCSKNKAAAPTTHAERSQRRLVQQLRPVDDPEFEWPTLAAVCVVQQQHSVERPRHATRDDDNGWFVENKLWIPSKAQSLIQRLLVVAHCGSQAHRGREAMIESVGRHFNVQQLRSRVEQFLAACLMCKHVKGAKIL</sequence>
<evidence type="ECO:0000313" key="11">
    <source>
        <dbReference type="Proteomes" id="UP000251314"/>
    </source>
</evidence>
<dbReference type="AlphaFoldDB" id="A0A329SIE2"/>
<feature type="region of interest" description="Disordered" evidence="7">
    <location>
        <begin position="171"/>
        <end position="207"/>
    </location>
</feature>
<dbReference type="CDD" id="cd09274">
    <property type="entry name" value="RNase_HI_RT_Ty3"/>
    <property type="match status" value="1"/>
</dbReference>
<evidence type="ECO:0000256" key="5">
    <source>
        <dbReference type="ARBA" id="ARBA00022801"/>
    </source>
</evidence>